<reference evidence="1 2" key="1">
    <citation type="submission" date="2019-08" db="EMBL/GenBank/DDBJ databases">
        <title>Genome sequencing of Paenibacillus faecis DSM 23593(T).</title>
        <authorList>
            <person name="Kook J.-K."/>
            <person name="Park S.-N."/>
            <person name="Lim Y.K."/>
        </authorList>
    </citation>
    <scope>NUCLEOTIDE SEQUENCE [LARGE SCALE GENOMIC DNA]</scope>
    <source>
        <strain evidence="1 2">DSM 23593</strain>
    </source>
</reference>
<organism evidence="1 2">
    <name type="scientific">Paenibacillus faecis</name>
    <dbReference type="NCBI Taxonomy" id="862114"/>
    <lineage>
        <taxon>Bacteria</taxon>
        <taxon>Bacillati</taxon>
        <taxon>Bacillota</taxon>
        <taxon>Bacilli</taxon>
        <taxon>Bacillales</taxon>
        <taxon>Paenibacillaceae</taxon>
        <taxon>Paenibacillus</taxon>
    </lineage>
</organism>
<dbReference type="Pfam" id="PF01547">
    <property type="entry name" value="SBP_bac_1"/>
    <property type="match status" value="1"/>
</dbReference>
<dbReference type="Gene3D" id="3.40.190.10">
    <property type="entry name" value="Periplasmic binding protein-like II"/>
    <property type="match status" value="2"/>
</dbReference>
<proteinExistence type="predicted"/>
<keyword evidence="2" id="KW-1185">Reference proteome</keyword>
<accession>A0A5D0D220</accession>
<protein>
    <submittedName>
        <fullName evidence="1">Extracellular solute-binding protein</fullName>
    </submittedName>
</protein>
<dbReference type="PANTHER" id="PTHR43649">
    <property type="entry name" value="ARABINOSE-BINDING PROTEIN-RELATED"/>
    <property type="match status" value="1"/>
</dbReference>
<dbReference type="InterPro" id="IPR006059">
    <property type="entry name" value="SBP"/>
</dbReference>
<evidence type="ECO:0000313" key="2">
    <source>
        <dbReference type="Proteomes" id="UP000325218"/>
    </source>
</evidence>
<name>A0A5D0D220_9BACL</name>
<comment type="caution">
    <text evidence="1">The sequence shown here is derived from an EMBL/GenBank/DDBJ whole genome shotgun (WGS) entry which is preliminary data.</text>
</comment>
<dbReference type="RefSeq" id="WP_148450329.1">
    <property type="nucleotide sequence ID" value="NZ_VSDO01000001.1"/>
</dbReference>
<dbReference type="OrthoDB" id="9798191at2"/>
<gene>
    <name evidence="1" type="ORF">FRY98_03390</name>
</gene>
<dbReference type="PANTHER" id="PTHR43649:SF12">
    <property type="entry name" value="DIACETYLCHITOBIOSE BINDING PROTEIN DASA"/>
    <property type="match status" value="1"/>
</dbReference>
<evidence type="ECO:0000313" key="1">
    <source>
        <dbReference type="EMBL" id="TYA14735.1"/>
    </source>
</evidence>
<dbReference type="SUPFAM" id="SSF53850">
    <property type="entry name" value="Periplasmic binding protein-like II"/>
    <property type="match status" value="1"/>
</dbReference>
<sequence length="431" mass="47202">MKIWKGLAGTALIVSLLAGCGAGGGNHAANNESAGGESSGGKSVNLKMFIAQPRLKEHYDKYIDAFVAKEKAEKNIDVSVQLEMPPADTAPQILKTRLASNDAPDVFAIHAVNEIPPFYKAGYLEDLSDQPFVGKLLDSVKPSVMTEDGKIVAVPLETLSWGYLYNKQIFEEQGLTPPTTLTEMKTVVEKLKQNNITPFILSDKEAWIPQLFLPLSIGQLVNTENPDFIERMNQDQGSFTEMKGMFDIIDLVYANGTKNGLEVGGDDGAAMFAQGKAAMWVQGPWYAETILKSNPDLRFGVAALPINDNPDATMINLSTSTSLAVSKTSKNKEVALDFVNYVLDDKDSSAFFQALKFNPVATVHDYSSYPWVDDAMVYVKEGKSYQDLRIPQAVKDESGKALQSYIAGQISQDDVLTALDKAWKSYNKVNK</sequence>
<dbReference type="AlphaFoldDB" id="A0A5D0D220"/>
<dbReference type="InterPro" id="IPR050490">
    <property type="entry name" value="Bact_solute-bd_prot1"/>
</dbReference>
<dbReference type="PROSITE" id="PS51257">
    <property type="entry name" value="PROKAR_LIPOPROTEIN"/>
    <property type="match status" value="1"/>
</dbReference>
<dbReference type="Proteomes" id="UP000325218">
    <property type="component" value="Unassembled WGS sequence"/>
</dbReference>
<dbReference type="EMBL" id="VSDO01000001">
    <property type="protein sequence ID" value="TYA14735.1"/>
    <property type="molecule type" value="Genomic_DNA"/>
</dbReference>